<evidence type="ECO:0000259" key="2">
    <source>
        <dbReference type="Pfam" id="PF16793"/>
    </source>
</evidence>
<dbReference type="Pfam" id="PF16793">
    <property type="entry name" value="RepB_primase"/>
    <property type="match status" value="1"/>
</dbReference>
<protein>
    <recommendedName>
        <fullName evidence="6">RepB-like DNA primase domain-containing protein</fullName>
    </recommendedName>
</protein>
<dbReference type="InterPro" id="IPR039459">
    <property type="entry name" value="RepB-like_DNA_primase_dom"/>
</dbReference>
<evidence type="ECO:0000256" key="1">
    <source>
        <dbReference type="SAM" id="MobiDB-lite"/>
    </source>
</evidence>
<gene>
    <name evidence="4" type="ORF">HRJ53_05325</name>
</gene>
<reference evidence="4" key="1">
    <citation type="submission" date="2020-06" db="EMBL/GenBank/DDBJ databases">
        <title>Legume-microbial interactions unlock mineral nutrients during tropical forest succession.</title>
        <authorList>
            <person name="Epihov D.Z."/>
        </authorList>
    </citation>
    <scope>NUCLEOTIDE SEQUENCE [LARGE SCALE GENOMIC DNA]</scope>
    <source>
        <strain evidence="4">Pan2503</strain>
    </source>
</reference>
<evidence type="ECO:0008006" key="6">
    <source>
        <dbReference type="Google" id="ProtNLM"/>
    </source>
</evidence>
<evidence type="ECO:0000313" key="4">
    <source>
        <dbReference type="EMBL" id="MBA0084397.1"/>
    </source>
</evidence>
<dbReference type="InterPro" id="IPR054366">
    <property type="entry name" value="RepB/MobA-like_C"/>
</dbReference>
<feature type="domain" description="RepB/MobA-like C-terminal" evidence="3">
    <location>
        <begin position="246"/>
        <end position="297"/>
    </location>
</feature>
<dbReference type="EMBL" id="JACDQQ010000516">
    <property type="protein sequence ID" value="MBA0084397.1"/>
    <property type="molecule type" value="Genomic_DNA"/>
</dbReference>
<feature type="region of interest" description="Disordered" evidence="1">
    <location>
        <begin position="308"/>
        <end position="332"/>
    </location>
</feature>
<keyword evidence="5" id="KW-1185">Reference proteome</keyword>
<dbReference type="Gene3D" id="1.10.1240.50">
    <property type="match status" value="1"/>
</dbReference>
<name>A0A7V8NN48_9BACT</name>
<accession>A0A7V8NN48</accession>
<dbReference type="Gene3D" id="3.30.1490.240">
    <property type="entry name" value="RepB DNA-primase, N-terminal domain"/>
    <property type="match status" value="1"/>
</dbReference>
<evidence type="ECO:0000259" key="3">
    <source>
        <dbReference type="Pfam" id="PF22448"/>
    </source>
</evidence>
<dbReference type="Proteomes" id="UP000567293">
    <property type="component" value="Unassembled WGS sequence"/>
</dbReference>
<dbReference type="Pfam" id="PF22448">
    <property type="entry name" value="RepB_primase_C"/>
    <property type="match status" value="1"/>
</dbReference>
<sequence length="341" mass="38302">MDDRGFFLTLQAIRKQLAAMPCELYLVRLIHYQTRKAFPGERLWTAQQLGSAATVRFLRARNREGCDVYLQPFLGDQNAGYILLDLDRAEPEVIAAMRARGHDPCVVLQTSPGRRLQAWIRLSIAPLEPAVATAASQLLASAYGGDPASTDWRHLGRLAGFTNQKPARRTHAGYAPWVKVIETTPGLAPQAQALLRSARAWASSRQFPNTTLQPSAPVALAASVAMEIYQDCMQRWHIRDRFPHPDWSIVDLWVARRLLSQRWTPAQVHEILRLASPQFPRRHGNPDDYLRRTVAHAAFPYPRPPVCAAHAPASSRREDATTRSNSTGGRYPSAECSRFWL</sequence>
<organism evidence="4 5">
    <name type="scientific">Candidatus Acidiferrum panamense</name>
    <dbReference type="NCBI Taxonomy" id="2741543"/>
    <lineage>
        <taxon>Bacteria</taxon>
        <taxon>Pseudomonadati</taxon>
        <taxon>Acidobacteriota</taxon>
        <taxon>Terriglobia</taxon>
        <taxon>Candidatus Acidiferrales</taxon>
        <taxon>Candidatus Acidiferrum</taxon>
    </lineage>
</organism>
<comment type="caution">
    <text evidence="4">The sequence shown here is derived from an EMBL/GenBank/DDBJ whole genome shotgun (WGS) entry which is preliminary data.</text>
</comment>
<feature type="domain" description="RepB-like DNA primase" evidence="2">
    <location>
        <begin position="62"/>
        <end position="183"/>
    </location>
</feature>
<proteinExistence type="predicted"/>
<evidence type="ECO:0000313" key="5">
    <source>
        <dbReference type="Proteomes" id="UP000567293"/>
    </source>
</evidence>
<dbReference type="AlphaFoldDB" id="A0A7V8NN48"/>
<dbReference type="Gene3D" id="3.30.70.1790">
    <property type="entry name" value="RepB DNA-primase, N-terminal domain"/>
    <property type="match status" value="1"/>
</dbReference>